<feature type="region of interest" description="Disordered" evidence="1">
    <location>
        <begin position="1"/>
        <end position="23"/>
    </location>
</feature>
<evidence type="ECO:0000256" key="1">
    <source>
        <dbReference type="SAM" id="MobiDB-lite"/>
    </source>
</evidence>
<feature type="non-terminal residue" evidence="2">
    <location>
        <position position="233"/>
    </location>
</feature>
<sequence>MKTERVFARHESRKTKPDTNRMSIPPRILLLGAHPDDAEYHAGGLLTRYREELDATVRLISLTDGSAGHHERSPEELCKLRQEESANAGKVIGAEYLNWDLPDARLEATLENRERVIREIRTFRPDLLLTHRTCDYHPDHRAVAQLVQDASYLVTVPNVLPEVSPLFDDPVVLYMPDLFSRPAPLRPDLVLDVGEQVDSIIAMLACHRTQVFEWLPYEEGILNEVPEDEDTKF</sequence>
<dbReference type="Gene3D" id="3.40.50.10320">
    <property type="entry name" value="LmbE-like"/>
    <property type="match status" value="1"/>
</dbReference>
<dbReference type="PANTHER" id="PTHR12993">
    <property type="entry name" value="N-ACETYLGLUCOSAMINYL-PHOSPHATIDYLINOSITOL DE-N-ACETYLASE-RELATED"/>
    <property type="match status" value="1"/>
</dbReference>
<gene>
    <name evidence="2" type="ORF">METZ01_LOCUS169012</name>
</gene>
<evidence type="ECO:0000313" key="2">
    <source>
        <dbReference type="EMBL" id="SVB16158.1"/>
    </source>
</evidence>
<organism evidence="2">
    <name type="scientific">marine metagenome</name>
    <dbReference type="NCBI Taxonomy" id="408172"/>
    <lineage>
        <taxon>unclassified sequences</taxon>
        <taxon>metagenomes</taxon>
        <taxon>ecological metagenomes</taxon>
    </lineage>
</organism>
<dbReference type="PANTHER" id="PTHR12993:SF11">
    <property type="entry name" value="N-ACETYLGLUCOSAMINYL-PHOSPHATIDYLINOSITOL DE-N-ACETYLASE"/>
    <property type="match status" value="1"/>
</dbReference>
<name>A0A382BQP2_9ZZZZ</name>
<feature type="compositionally biased region" description="Basic and acidic residues" evidence="1">
    <location>
        <begin position="1"/>
        <end position="19"/>
    </location>
</feature>
<accession>A0A382BQP2</accession>
<protein>
    <recommendedName>
        <fullName evidence="3">GlcNAc-PI de-N-acetylase</fullName>
    </recommendedName>
</protein>
<dbReference type="EMBL" id="UINC01030936">
    <property type="protein sequence ID" value="SVB16158.1"/>
    <property type="molecule type" value="Genomic_DNA"/>
</dbReference>
<evidence type="ECO:0008006" key="3">
    <source>
        <dbReference type="Google" id="ProtNLM"/>
    </source>
</evidence>
<reference evidence="2" key="1">
    <citation type="submission" date="2018-05" db="EMBL/GenBank/DDBJ databases">
        <authorList>
            <person name="Lanie J.A."/>
            <person name="Ng W.-L."/>
            <person name="Kazmierczak K.M."/>
            <person name="Andrzejewski T.M."/>
            <person name="Davidsen T.M."/>
            <person name="Wayne K.J."/>
            <person name="Tettelin H."/>
            <person name="Glass J.I."/>
            <person name="Rusch D."/>
            <person name="Podicherti R."/>
            <person name="Tsui H.-C.T."/>
            <person name="Winkler M.E."/>
        </authorList>
    </citation>
    <scope>NUCLEOTIDE SEQUENCE</scope>
</reference>
<dbReference type="AlphaFoldDB" id="A0A382BQP2"/>
<dbReference type="Pfam" id="PF02585">
    <property type="entry name" value="PIG-L"/>
    <property type="match status" value="1"/>
</dbReference>
<proteinExistence type="predicted"/>
<dbReference type="InterPro" id="IPR003737">
    <property type="entry name" value="GlcNAc_PI_deacetylase-related"/>
</dbReference>
<dbReference type="GO" id="GO:0016811">
    <property type="term" value="F:hydrolase activity, acting on carbon-nitrogen (but not peptide) bonds, in linear amides"/>
    <property type="evidence" value="ECO:0007669"/>
    <property type="project" value="TreeGrafter"/>
</dbReference>
<dbReference type="InterPro" id="IPR024078">
    <property type="entry name" value="LmbE-like_dom_sf"/>
</dbReference>
<dbReference type="SUPFAM" id="SSF102588">
    <property type="entry name" value="LmbE-like"/>
    <property type="match status" value="1"/>
</dbReference>